<dbReference type="Pfam" id="PF04258">
    <property type="entry name" value="Peptidase_A22B"/>
    <property type="match status" value="1"/>
</dbReference>
<dbReference type="GO" id="GO:0030660">
    <property type="term" value="C:Golgi-associated vesicle membrane"/>
    <property type="evidence" value="ECO:0007669"/>
    <property type="project" value="TreeGrafter"/>
</dbReference>
<protein>
    <submittedName>
        <fullName evidence="2">Uncharacterized protein</fullName>
    </submittedName>
</protein>
<accession>A0A498SPH7</accession>
<dbReference type="PANTHER" id="PTHR12174:SF103">
    <property type="entry name" value="INTRAMEMBRANE PROTEASE (IMPAS) FAMILY"/>
    <property type="match status" value="1"/>
</dbReference>
<gene>
    <name evidence="2" type="ORF">NAV_LOCUS8623</name>
</gene>
<proteinExistence type="predicted"/>
<dbReference type="GO" id="GO:0098553">
    <property type="term" value="C:lumenal side of endoplasmic reticulum membrane"/>
    <property type="evidence" value="ECO:0007669"/>
    <property type="project" value="TreeGrafter"/>
</dbReference>
<dbReference type="GO" id="GO:0033619">
    <property type="term" value="P:membrane protein proteolysis"/>
    <property type="evidence" value="ECO:0007669"/>
    <property type="project" value="TreeGrafter"/>
</dbReference>
<dbReference type="OrthoDB" id="29661at2759"/>
<evidence type="ECO:0000313" key="3">
    <source>
        <dbReference type="Proteomes" id="UP000276991"/>
    </source>
</evidence>
<reference evidence="2 3" key="1">
    <citation type="submission" date="2018-08" db="EMBL/GenBank/DDBJ databases">
        <authorList>
            <person name="Laetsch R D."/>
            <person name="Stevens L."/>
            <person name="Kumar S."/>
            <person name="Blaxter L. M."/>
        </authorList>
    </citation>
    <scope>NUCLEOTIDE SEQUENCE [LARGE SCALE GENOMIC DNA]</scope>
</reference>
<dbReference type="GO" id="GO:0005765">
    <property type="term" value="C:lysosomal membrane"/>
    <property type="evidence" value="ECO:0007669"/>
    <property type="project" value="TreeGrafter"/>
</dbReference>
<keyword evidence="1" id="KW-0812">Transmembrane</keyword>
<dbReference type="GO" id="GO:0042500">
    <property type="term" value="F:aspartic endopeptidase activity, intramembrane cleaving"/>
    <property type="evidence" value="ECO:0007669"/>
    <property type="project" value="InterPro"/>
</dbReference>
<keyword evidence="1" id="KW-0472">Membrane</keyword>
<dbReference type="Proteomes" id="UP000276991">
    <property type="component" value="Unassembled WGS sequence"/>
</dbReference>
<keyword evidence="1" id="KW-1133">Transmembrane helix</keyword>
<dbReference type="EMBL" id="UPTC01002751">
    <property type="protein sequence ID" value="VBB33832.1"/>
    <property type="molecule type" value="Genomic_DNA"/>
</dbReference>
<name>A0A498SPH7_ACAVI</name>
<organism evidence="2 3">
    <name type="scientific">Acanthocheilonema viteae</name>
    <name type="common">Filarial nematode worm</name>
    <name type="synonym">Dipetalonema viteae</name>
    <dbReference type="NCBI Taxonomy" id="6277"/>
    <lineage>
        <taxon>Eukaryota</taxon>
        <taxon>Metazoa</taxon>
        <taxon>Ecdysozoa</taxon>
        <taxon>Nematoda</taxon>
        <taxon>Chromadorea</taxon>
        <taxon>Rhabditida</taxon>
        <taxon>Spirurina</taxon>
        <taxon>Spiruromorpha</taxon>
        <taxon>Filarioidea</taxon>
        <taxon>Onchocercidae</taxon>
        <taxon>Acanthocheilonema</taxon>
    </lineage>
</organism>
<sequence>MIEVASGTDCSKANGGYLIAPINTDIPEKFPMLFQVPRLSDPMISCIDLEIEKGFHPVILGLGDIIIPGYGIGLIVTFIALTLMETAQPALIYLIPFTLGPIIILALIRKEFKLLWTGNFSKSENSHVPRNSATNIANNDPNFGSNDVVPFTVIPLPTTSPSNADRREI</sequence>
<feature type="transmembrane region" description="Helical" evidence="1">
    <location>
        <begin position="90"/>
        <end position="108"/>
    </location>
</feature>
<dbReference type="GO" id="GO:0098554">
    <property type="term" value="C:cytoplasmic side of endoplasmic reticulum membrane"/>
    <property type="evidence" value="ECO:0007669"/>
    <property type="project" value="TreeGrafter"/>
</dbReference>
<feature type="transmembrane region" description="Helical" evidence="1">
    <location>
        <begin position="58"/>
        <end position="84"/>
    </location>
</feature>
<evidence type="ECO:0000313" key="2">
    <source>
        <dbReference type="EMBL" id="VBB33832.1"/>
    </source>
</evidence>
<keyword evidence="3" id="KW-1185">Reference proteome</keyword>
<dbReference type="STRING" id="6277.A0A498SPH7"/>
<dbReference type="InterPro" id="IPR007369">
    <property type="entry name" value="Peptidase_A22B_SPP"/>
</dbReference>
<evidence type="ECO:0000256" key="1">
    <source>
        <dbReference type="SAM" id="Phobius"/>
    </source>
</evidence>
<dbReference type="AlphaFoldDB" id="A0A498SPH7"/>
<dbReference type="PANTHER" id="PTHR12174">
    <property type="entry name" value="SIGNAL PEPTIDE PEPTIDASE"/>
    <property type="match status" value="1"/>
</dbReference>